<dbReference type="Proteomes" id="UP000243591">
    <property type="component" value="Chromosome"/>
</dbReference>
<evidence type="ECO:0000313" key="1">
    <source>
        <dbReference type="EMBL" id="ATF27029.1"/>
    </source>
</evidence>
<organism evidence="1 2">
    <name type="scientific">Brochothrix thermosphacta</name>
    <name type="common">Microbacterium thermosphactum</name>
    <dbReference type="NCBI Taxonomy" id="2756"/>
    <lineage>
        <taxon>Bacteria</taxon>
        <taxon>Bacillati</taxon>
        <taxon>Bacillota</taxon>
        <taxon>Bacilli</taxon>
        <taxon>Bacillales</taxon>
        <taxon>Listeriaceae</taxon>
        <taxon>Brochothrix</taxon>
    </lineage>
</organism>
<accession>A0A1D2LHC1</accession>
<dbReference type="AlphaFoldDB" id="A0A1D2LHC1"/>
<dbReference type="RefSeq" id="WP_069125807.1">
    <property type="nucleotide sequence ID" value="NZ_CP023483.1"/>
</dbReference>
<keyword evidence="2" id="KW-1185">Reference proteome</keyword>
<dbReference type="OrthoDB" id="1090891at2"/>
<evidence type="ECO:0000313" key="2">
    <source>
        <dbReference type="Proteomes" id="UP000243591"/>
    </source>
</evidence>
<dbReference type="KEGG" id="bths:CNY62_12030"/>
<protein>
    <submittedName>
        <fullName evidence="1">Uncharacterized protein</fullName>
    </submittedName>
</protein>
<sequence>MVKAIINLENHHYDNFEKSIKDDFAEIIKNKKQLFKVRISTDLWEAYIDALDPNERQQYKCSCCRSFIRKYGDLVIIDTDGRLKSAIRHPASAPSYFKEAVGNLKLLVEASRVTSVFHSDQRHLGKVMSGGRHHLAVALPESYINQSVWKKANQLMIESQKDFEQLSAALNTYRTESVATIKALILSDVLYRGGRFSDMISWFNQVILHVENETDLEVIRHLTWLYVSEAKSGYCDIKKSVVGALIADYEFGIPIETIIQRYNEKLDPANYMRIRKKPSEEEVIKAEELVGKLGITDSLKRRYAKLEDIPTFMWRSRYSDNGNVFSKIITQSRPFESPRLRVPIKTMTWKKFKETVLPKATNIEAKVEDTSRLMGLVTESISNSKPLFQWNNAFSWYYHGGVDGKIKKGSQSVKISDDSSEKDREIERRIQVAGGKYDDNDIRCSLRWENYTDLDLQCLTPKGKQIDFSRNKVGKGKMDVDMNLMGESEMPVANIRWPKNTAANGSYCFTVVNYDDRSNGSGTFYKVELEVEGYIYHYHGYFPFDDMHEHVFEFNYEKGRPINLIGVYHNLGYSDWNLEIGNFKTVNAIVKSPNLWDGKDAEESGNHTFFLLNGCHDKSKGKSRGFFNEMLRSDFKEINKILEAYTASTPIQGAEDATACGLGFSKESTWDLTLKVTADGLERLILIDRFD</sequence>
<reference evidence="1 2" key="1">
    <citation type="submission" date="2017-09" db="EMBL/GenBank/DDBJ databases">
        <title>Complete Genome Sequences of Two Strains of the Meat Spoilage Bacterium Brochothrix thermosphacta Isolated from Ground Chicken.</title>
        <authorList>
            <person name="Paoli G.C."/>
            <person name="Wijey C."/>
            <person name="Chen C.-Y."/>
            <person name="Nguyen L."/>
            <person name="Yan X."/>
            <person name="Irwin P.L."/>
        </authorList>
    </citation>
    <scope>NUCLEOTIDE SEQUENCE [LARGE SCALE GENOMIC DNA]</scope>
    <source>
        <strain evidence="1 2">BI</strain>
    </source>
</reference>
<proteinExistence type="predicted"/>
<gene>
    <name evidence="1" type="ORF">CNY62_12030</name>
</gene>
<dbReference type="STRING" id="2756.BFR44_04045"/>
<dbReference type="EMBL" id="CP023483">
    <property type="protein sequence ID" value="ATF27029.1"/>
    <property type="molecule type" value="Genomic_DNA"/>
</dbReference>
<name>A0A1D2LHC1_BROTH</name>